<dbReference type="PANTHER" id="PTHR43179">
    <property type="entry name" value="RHAMNOSYLTRANSFERASE WBBL"/>
    <property type="match status" value="1"/>
</dbReference>
<evidence type="ECO:0000313" key="4">
    <source>
        <dbReference type="EMBL" id="PIR94630.1"/>
    </source>
</evidence>
<dbReference type="CDD" id="cd04186">
    <property type="entry name" value="GT_2_like_c"/>
    <property type="match status" value="1"/>
</dbReference>
<feature type="domain" description="Glycosyltransferase 2-like" evidence="2">
    <location>
        <begin position="20"/>
        <end position="183"/>
    </location>
</feature>
<dbReference type="EMBL" id="PFAP01000002">
    <property type="protein sequence ID" value="PIR94630.1"/>
    <property type="molecule type" value="Genomic_DNA"/>
</dbReference>
<dbReference type="SUPFAM" id="SSF53448">
    <property type="entry name" value="Nucleotide-diphospho-sugar transferases"/>
    <property type="match status" value="1"/>
</dbReference>
<keyword evidence="1" id="KW-1133">Transmembrane helix</keyword>
<evidence type="ECO:0000259" key="2">
    <source>
        <dbReference type="Pfam" id="PF00535"/>
    </source>
</evidence>
<dbReference type="InterPro" id="IPR001173">
    <property type="entry name" value="Glyco_trans_2-like"/>
</dbReference>
<evidence type="ECO:0000313" key="5">
    <source>
        <dbReference type="Proteomes" id="UP000229901"/>
    </source>
</evidence>
<sequence>MPFRLSINKTAKCVCLKHISIIIVNWNVREFLLKCLETIFKYTKNISYEVIVVDNASNDGSIEHMRRQFQPQIQSGKLLIIENRHNLGFAKANNQGLKEAKGEYILFMNPDMELLDNTPLKMKQYMETNKDAAACTTRLLYGDKSIQPNVKKNPTICDQLLILLKLHHFFRTKCLKIYLQKDFDYTTENQVEQIMGAFIFMRAETIRLLGGWNEEYPIWWEDVDLCFNLNKKGQKIFFTPISEVLHFEGKSFEQKSSLPKQKRFIKGMLTFFLKYKPKWQYLVLLALSPLSLFLAYLTQIFKIKPRTQSKI</sequence>
<dbReference type="Pfam" id="PF13632">
    <property type="entry name" value="Glyco_trans_2_3"/>
    <property type="match status" value="1"/>
</dbReference>
<comment type="caution">
    <text evidence="4">The sequence shown here is derived from an EMBL/GenBank/DDBJ whole genome shotgun (WGS) entry which is preliminary data.</text>
</comment>
<protein>
    <recommendedName>
        <fullName evidence="2 3">Glycosyltransferase 2-like domain-containing protein</fullName>
    </recommendedName>
</protein>
<keyword evidence="1" id="KW-0812">Transmembrane</keyword>
<proteinExistence type="predicted"/>
<evidence type="ECO:0000259" key="3">
    <source>
        <dbReference type="Pfam" id="PF13632"/>
    </source>
</evidence>
<evidence type="ECO:0000256" key="1">
    <source>
        <dbReference type="SAM" id="Phobius"/>
    </source>
</evidence>
<dbReference type="InterPro" id="IPR029044">
    <property type="entry name" value="Nucleotide-diphossugar_trans"/>
</dbReference>
<gene>
    <name evidence="4" type="ORF">COT97_00565</name>
</gene>
<dbReference type="Pfam" id="PF00535">
    <property type="entry name" value="Glycos_transf_2"/>
    <property type="match status" value="1"/>
</dbReference>
<feature type="domain" description="Glycosyltransferase 2-like" evidence="3">
    <location>
        <begin position="194"/>
        <end position="297"/>
    </location>
</feature>
<keyword evidence="1" id="KW-0472">Membrane</keyword>
<dbReference type="PANTHER" id="PTHR43179:SF7">
    <property type="entry name" value="RHAMNOSYLTRANSFERASE WBBL"/>
    <property type="match status" value="1"/>
</dbReference>
<dbReference type="Proteomes" id="UP000229901">
    <property type="component" value="Unassembled WGS sequence"/>
</dbReference>
<reference evidence="5" key="1">
    <citation type="submission" date="2017-09" db="EMBL/GenBank/DDBJ databases">
        <title>Depth-based differentiation of microbial function through sediment-hosted aquifers and enrichment of novel symbionts in the deep terrestrial subsurface.</title>
        <authorList>
            <person name="Probst A.J."/>
            <person name="Ladd B."/>
            <person name="Jarett J.K."/>
            <person name="Geller-Mcgrath D.E."/>
            <person name="Sieber C.M.K."/>
            <person name="Emerson J.B."/>
            <person name="Anantharaman K."/>
            <person name="Thomas B.C."/>
            <person name="Malmstrom R."/>
            <person name="Stieglmeier M."/>
            <person name="Klingl A."/>
            <person name="Woyke T."/>
            <person name="Ryan C.M."/>
            <person name="Banfield J.F."/>
        </authorList>
    </citation>
    <scope>NUCLEOTIDE SEQUENCE [LARGE SCALE GENOMIC DNA]</scope>
</reference>
<dbReference type="AlphaFoldDB" id="A0A2H0V8G1"/>
<accession>A0A2H0V8G1</accession>
<name>A0A2H0V8G1_9BACT</name>
<feature type="transmembrane region" description="Helical" evidence="1">
    <location>
        <begin position="279"/>
        <end position="301"/>
    </location>
</feature>
<organism evidence="4 5">
    <name type="scientific">Candidatus Falkowbacteria bacterium CG10_big_fil_rev_8_21_14_0_10_39_11</name>
    <dbReference type="NCBI Taxonomy" id="1974565"/>
    <lineage>
        <taxon>Bacteria</taxon>
        <taxon>Candidatus Falkowiibacteriota</taxon>
    </lineage>
</organism>
<dbReference type="Gene3D" id="3.90.550.10">
    <property type="entry name" value="Spore Coat Polysaccharide Biosynthesis Protein SpsA, Chain A"/>
    <property type="match status" value="1"/>
</dbReference>